<evidence type="ECO:0008006" key="4">
    <source>
        <dbReference type="Google" id="ProtNLM"/>
    </source>
</evidence>
<dbReference type="Proteomes" id="UP000242999">
    <property type="component" value="Unassembled WGS sequence"/>
</dbReference>
<reference evidence="3" key="1">
    <citation type="submission" date="2016-10" db="EMBL/GenBank/DDBJ databases">
        <authorList>
            <person name="Varghese N."/>
            <person name="Submissions S."/>
        </authorList>
    </citation>
    <scope>NUCLEOTIDE SEQUENCE [LARGE SCALE GENOMIC DNA]</scope>
    <source>
        <strain evidence="3">DSM 7165</strain>
    </source>
</reference>
<dbReference type="RefSeq" id="WP_093308878.1">
    <property type="nucleotide sequence ID" value="NZ_FNYH01000003.1"/>
</dbReference>
<sequence>MFTRYLFGILLLIAPISWAQTQQVQVEIALPTLEVAEYHKPYVALWLSDPQQQALATLNLWYDAKMPDKEGMTWLKDLRLWWRRTGRTLQTLDAFTGATRASGVHTLRWPLTQAPWRDLPAGEYILHLEVAREVGGREHVSLPFQWPLHAPLKVQGTHEISHLSLMPSQSTQGN</sequence>
<dbReference type="Pfam" id="PF10029">
    <property type="entry name" value="DUF2271"/>
    <property type="match status" value="1"/>
</dbReference>
<feature type="chain" id="PRO_5017249415" description="DUF2271 domain-containing protein" evidence="1">
    <location>
        <begin position="20"/>
        <end position="174"/>
    </location>
</feature>
<dbReference type="InterPro" id="IPR014469">
    <property type="entry name" value="DUF2271"/>
</dbReference>
<protein>
    <recommendedName>
        <fullName evidence="4">DUF2271 domain-containing protein</fullName>
    </recommendedName>
</protein>
<dbReference type="PIRSF" id="PIRSF014995">
    <property type="entry name" value="UCP014995"/>
    <property type="match status" value="1"/>
</dbReference>
<name>A0A1H6R6Q8_9GAMM</name>
<proteinExistence type="predicted"/>
<evidence type="ECO:0000256" key="1">
    <source>
        <dbReference type="SAM" id="SignalP"/>
    </source>
</evidence>
<evidence type="ECO:0000313" key="3">
    <source>
        <dbReference type="Proteomes" id="UP000242999"/>
    </source>
</evidence>
<organism evidence="2 3">
    <name type="scientific">Allopseudospirillum japonicum</name>
    <dbReference type="NCBI Taxonomy" id="64971"/>
    <lineage>
        <taxon>Bacteria</taxon>
        <taxon>Pseudomonadati</taxon>
        <taxon>Pseudomonadota</taxon>
        <taxon>Gammaproteobacteria</taxon>
        <taxon>Oceanospirillales</taxon>
        <taxon>Oceanospirillaceae</taxon>
        <taxon>Allopseudospirillum</taxon>
    </lineage>
</organism>
<dbReference type="AlphaFoldDB" id="A0A1H6R6Q8"/>
<accession>A0A1H6R6Q8</accession>
<dbReference type="OrthoDB" id="195316at2"/>
<dbReference type="EMBL" id="FNYH01000003">
    <property type="protein sequence ID" value="SEI50156.1"/>
    <property type="molecule type" value="Genomic_DNA"/>
</dbReference>
<dbReference type="STRING" id="64971.SAMN05421831_10343"/>
<keyword evidence="1" id="KW-0732">Signal</keyword>
<evidence type="ECO:0000313" key="2">
    <source>
        <dbReference type="EMBL" id="SEI50156.1"/>
    </source>
</evidence>
<keyword evidence="3" id="KW-1185">Reference proteome</keyword>
<gene>
    <name evidence="2" type="ORF">SAMN05421831_10343</name>
</gene>
<feature type="signal peptide" evidence="1">
    <location>
        <begin position="1"/>
        <end position="19"/>
    </location>
</feature>